<sequence>HEDENGCVCNLFSCSGATLESCLISTMSAAGEDTRLVRACLSAINRQLDWGGFYVDSVTGCIAYAVDYSLPPAGLQYGDAGLARFCTQAWQTWFNYCSTLSRLTRQMYDAGEADRGN</sequence>
<dbReference type="EMBL" id="JBHSGN010000102">
    <property type="protein sequence ID" value="MFC4675445.1"/>
    <property type="molecule type" value="Genomic_DNA"/>
</dbReference>
<feature type="non-terminal residue" evidence="1">
    <location>
        <position position="1"/>
    </location>
</feature>
<proteinExistence type="predicted"/>
<dbReference type="Proteomes" id="UP001596023">
    <property type="component" value="Unassembled WGS sequence"/>
</dbReference>
<organism evidence="1 2">
    <name type="scientific">Dysgonomonas termitidis</name>
    <dbReference type="NCBI Taxonomy" id="1516126"/>
    <lineage>
        <taxon>Bacteria</taxon>
        <taxon>Pseudomonadati</taxon>
        <taxon>Bacteroidota</taxon>
        <taxon>Bacteroidia</taxon>
        <taxon>Bacteroidales</taxon>
        <taxon>Dysgonomonadaceae</taxon>
        <taxon>Dysgonomonas</taxon>
    </lineage>
</organism>
<protein>
    <submittedName>
        <fullName evidence="1">Uncharacterized protein</fullName>
    </submittedName>
</protein>
<keyword evidence="2" id="KW-1185">Reference proteome</keyword>
<accession>A0ABV9KYW2</accession>
<reference evidence="2" key="1">
    <citation type="journal article" date="2019" name="Int. J. Syst. Evol. Microbiol.">
        <title>The Global Catalogue of Microorganisms (GCM) 10K type strain sequencing project: providing services to taxonomists for standard genome sequencing and annotation.</title>
        <authorList>
            <consortium name="The Broad Institute Genomics Platform"/>
            <consortium name="The Broad Institute Genome Sequencing Center for Infectious Disease"/>
            <person name="Wu L."/>
            <person name="Ma J."/>
        </authorList>
    </citation>
    <scope>NUCLEOTIDE SEQUENCE [LARGE SCALE GENOMIC DNA]</scope>
    <source>
        <strain evidence="2">CCUG 66188</strain>
    </source>
</reference>
<evidence type="ECO:0000313" key="1">
    <source>
        <dbReference type="EMBL" id="MFC4675445.1"/>
    </source>
</evidence>
<evidence type="ECO:0000313" key="2">
    <source>
        <dbReference type="Proteomes" id="UP001596023"/>
    </source>
</evidence>
<name>A0ABV9KYW2_9BACT</name>
<dbReference type="RefSeq" id="WP_379998687.1">
    <property type="nucleotide sequence ID" value="NZ_JBHSGN010000102.1"/>
</dbReference>
<gene>
    <name evidence="1" type="ORF">ACFO6W_17265</name>
</gene>
<comment type="caution">
    <text evidence="1">The sequence shown here is derived from an EMBL/GenBank/DDBJ whole genome shotgun (WGS) entry which is preliminary data.</text>
</comment>